<dbReference type="EMBL" id="BSYO01000002">
    <property type="protein sequence ID" value="GMH00500.1"/>
    <property type="molecule type" value="Genomic_DNA"/>
</dbReference>
<protein>
    <recommendedName>
        <fullName evidence="2">ARID domain-containing protein</fullName>
    </recommendedName>
</protein>
<name>A0AAD3RYD7_NEPGR</name>
<dbReference type="GO" id="GO:0003677">
    <property type="term" value="F:DNA binding"/>
    <property type="evidence" value="ECO:0007669"/>
    <property type="project" value="InterPro"/>
</dbReference>
<organism evidence="3 4">
    <name type="scientific">Nepenthes gracilis</name>
    <name type="common">Slender pitcher plant</name>
    <dbReference type="NCBI Taxonomy" id="150966"/>
    <lineage>
        <taxon>Eukaryota</taxon>
        <taxon>Viridiplantae</taxon>
        <taxon>Streptophyta</taxon>
        <taxon>Embryophyta</taxon>
        <taxon>Tracheophyta</taxon>
        <taxon>Spermatophyta</taxon>
        <taxon>Magnoliopsida</taxon>
        <taxon>eudicotyledons</taxon>
        <taxon>Gunneridae</taxon>
        <taxon>Pentapetalae</taxon>
        <taxon>Caryophyllales</taxon>
        <taxon>Nepenthaceae</taxon>
        <taxon>Nepenthes</taxon>
    </lineage>
</organism>
<dbReference type="SMART" id="SM01189">
    <property type="entry name" value="ELM2"/>
    <property type="match status" value="1"/>
</dbReference>
<dbReference type="PROSITE" id="PS51011">
    <property type="entry name" value="ARID"/>
    <property type="match status" value="1"/>
</dbReference>
<evidence type="ECO:0000313" key="4">
    <source>
        <dbReference type="Proteomes" id="UP001279734"/>
    </source>
</evidence>
<dbReference type="SMART" id="SM00501">
    <property type="entry name" value="BRIGHT"/>
    <property type="match status" value="1"/>
</dbReference>
<dbReference type="PANTHER" id="PTHR46410:SF1">
    <property type="entry name" value="AT-RICH INTERACTIVE DOMAIN-CONTAINING PROTEIN 1"/>
    <property type="match status" value="1"/>
</dbReference>
<dbReference type="InterPro" id="IPR001606">
    <property type="entry name" value="ARID_dom"/>
</dbReference>
<dbReference type="SMART" id="SM01014">
    <property type="entry name" value="ARID"/>
    <property type="match status" value="1"/>
</dbReference>
<sequence length="658" mass="75112">MTFVFFRFLTKLNLNSITCWSRVCIRKSMAGRSILDDGLSVAHCKTPDKFQTCNLSVNGCVKQEKDTYRSSFDQYVSLFLKEICLGDSFRPLPPMLGNGQSVDLLKLFFVVTQKGGYDTVSKKGLWDKVGHDHGLGSGIGSAIRLIYNKYLDSLERELLKISEDKDFKGQLWCGSVNVDGVLMELEREFEFFMLKVIDQRKKTDAYHHLEVEKSELSCTDGCEAKCQGQNLKVEKSEAGSTNDVSSDMSENQKVDAYVIDNVKSKVNSNVYAKCLMEDEEEMMVLDSIEVKQAVFHHKRKKDCVSRMLRWMASIAKDPTDPSIGTLPGYPWEPYSSNVYWKQVLLAREVLLLKRPKFSSSEQSVYLCQQKQRMHPSMFDDQIGSVERLRSSLRLHSATKAQGSSQSSFLGTPSDRNAGPSLFLKRMENQPDQQSLGRTDSVSVLNSPYDAPIRKRIPVGQYFQAEVLEWTGLAAESDSKWLGTIVWPLEKREPNFLIERDPIGKCKTDSCGCHLPGSVECVRFHVAEKRMKIKLELGSAFYSWKFEMMGEEVGLSWTEEEEKKFNAVVQANPQSQNKCFWGQMFKFLPTKSREDQVSYYFNVFLLQRRGYQNRYTSSNIDSDDDETEFALATNKYDCGKTKLTRSILSSQRKKARVNL</sequence>
<keyword evidence="4" id="KW-1185">Reference proteome</keyword>
<dbReference type="Proteomes" id="UP001279734">
    <property type="component" value="Unassembled WGS sequence"/>
</dbReference>
<evidence type="ECO:0000259" key="2">
    <source>
        <dbReference type="PROSITE" id="PS51011"/>
    </source>
</evidence>
<proteinExistence type="predicted"/>
<gene>
    <name evidence="3" type="ORF">Nepgr_002339</name>
</gene>
<dbReference type="SUPFAM" id="SSF46774">
    <property type="entry name" value="ARID-like"/>
    <property type="match status" value="1"/>
</dbReference>
<dbReference type="PANTHER" id="PTHR46410">
    <property type="entry name" value="AT-RICH INTERACTIVE DOMAIN-CONTAINING PROTEIN 2"/>
    <property type="match status" value="1"/>
</dbReference>
<dbReference type="Gene3D" id="1.10.150.60">
    <property type="entry name" value="ARID DNA-binding domain"/>
    <property type="match status" value="1"/>
</dbReference>
<evidence type="ECO:0000313" key="3">
    <source>
        <dbReference type="EMBL" id="GMH00500.1"/>
    </source>
</evidence>
<dbReference type="InterPro" id="IPR000949">
    <property type="entry name" value="ELM2_dom"/>
</dbReference>
<comment type="caution">
    <text evidence="3">The sequence shown here is derived from an EMBL/GenBank/DDBJ whole genome shotgun (WGS) entry which is preliminary data.</text>
</comment>
<dbReference type="Pfam" id="PF01388">
    <property type="entry name" value="ARID"/>
    <property type="match status" value="1"/>
</dbReference>
<accession>A0AAD3RYD7</accession>
<feature type="domain" description="ARID" evidence="2">
    <location>
        <begin position="66"/>
        <end position="159"/>
    </location>
</feature>
<keyword evidence="1" id="KW-0539">Nucleus</keyword>
<reference evidence="3" key="1">
    <citation type="submission" date="2023-05" db="EMBL/GenBank/DDBJ databases">
        <title>Nepenthes gracilis genome sequencing.</title>
        <authorList>
            <person name="Fukushima K."/>
        </authorList>
    </citation>
    <scope>NUCLEOTIDE SEQUENCE</scope>
    <source>
        <strain evidence="3">SING2019-196</strain>
    </source>
</reference>
<dbReference type="InterPro" id="IPR036431">
    <property type="entry name" value="ARID_dom_sf"/>
</dbReference>
<evidence type="ECO:0000256" key="1">
    <source>
        <dbReference type="ARBA" id="ARBA00023242"/>
    </source>
</evidence>
<dbReference type="AlphaFoldDB" id="A0AAD3RYD7"/>
<dbReference type="CDD" id="cd16100">
    <property type="entry name" value="ARID"/>
    <property type="match status" value="1"/>
</dbReference>